<organism evidence="1 2">
    <name type="scientific">Paspalum notatum var. saurae</name>
    <dbReference type="NCBI Taxonomy" id="547442"/>
    <lineage>
        <taxon>Eukaryota</taxon>
        <taxon>Viridiplantae</taxon>
        <taxon>Streptophyta</taxon>
        <taxon>Embryophyta</taxon>
        <taxon>Tracheophyta</taxon>
        <taxon>Spermatophyta</taxon>
        <taxon>Magnoliopsida</taxon>
        <taxon>Liliopsida</taxon>
        <taxon>Poales</taxon>
        <taxon>Poaceae</taxon>
        <taxon>PACMAD clade</taxon>
        <taxon>Panicoideae</taxon>
        <taxon>Andropogonodae</taxon>
        <taxon>Paspaleae</taxon>
        <taxon>Paspalinae</taxon>
        <taxon>Paspalum</taxon>
    </lineage>
</organism>
<evidence type="ECO:0000313" key="2">
    <source>
        <dbReference type="Proteomes" id="UP001341281"/>
    </source>
</evidence>
<dbReference type="AlphaFoldDB" id="A0AAQ3UNV7"/>
<gene>
    <name evidence="1" type="ORF">U9M48_039387</name>
</gene>
<dbReference type="Proteomes" id="UP001341281">
    <property type="component" value="Chromosome 09"/>
</dbReference>
<accession>A0AAQ3UNV7</accession>
<name>A0AAQ3UNV7_PASNO</name>
<proteinExistence type="predicted"/>
<evidence type="ECO:0000313" key="1">
    <source>
        <dbReference type="EMBL" id="WVZ93407.1"/>
    </source>
</evidence>
<dbReference type="EMBL" id="CP144753">
    <property type="protein sequence ID" value="WVZ93407.1"/>
    <property type="molecule type" value="Genomic_DNA"/>
</dbReference>
<reference evidence="1 2" key="1">
    <citation type="submission" date="2024-02" db="EMBL/GenBank/DDBJ databases">
        <title>High-quality chromosome-scale genome assembly of Pensacola bahiagrass (Paspalum notatum Flugge var. saurae).</title>
        <authorList>
            <person name="Vega J.M."/>
            <person name="Podio M."/>
            <person name="Orjuela J."/>
            <person name="Siena L.A."/>
            <person name="Pessino S.C."/>
            <person name="Combes M.C."/>
            <person name="Mariac C."/>
            <person name="Albertini E."/>
            <person name="Pupilli F."/>
            <person name="Ortiz J.P.A."/>
            <person name="Leblanc O."/>
        </authorList>
    </citation>
    <scope>NUCLEOTIDE SEQUENCE [LARGE SCALE GENOMIC DNA]</scope>
    <source>
        <strain evidence="1">R1</strain>
        <tissue evidence="1">Leaf</tissue>
    </source>
</reference>
<protein>
    <submittedName>
        <fullName evidence="1">Uncharacterized protein</fullName>
    </submittedName>
</protein>
<sequence length="113" mass="12760">MAGGHFPGSSGSRSLPRYILPLPHLDLQPPTFVNRRSAAVVGSSIRPVSHGEDNLRLESCPIHGYRLPLSSSARDVPSQWPQLPSMSWWFLVKKELDHLRDKLQPLTQKNREK</sequence>
<keyword evidence="2" id="KW-1185">Reference proteome</keyword>